<dbReference type="OrthoDB" id="188352at2759"/>
<feature type="compositionally biased region" description="Pro residues" evidence="1">
    <location>
        <begin position="283"/>
        <end position="295"/>
    </location>
</feature>
<dbReference type="Proteomes" id="UP000054350">
    <property type="component" value="Unassembled WGS sequence"/>
</dbReference>
<feature type="compositionally biased region" description="Basic and acidic residues" evidence="1">
    <location>
        <begin position="61"/>
        <end position="71"/>
    </location>
</feature>
<reference evidence="2 3" key="1">
    <citation type="submission" date="2009-11" db="EMBL/GenBank/DDBJ databases">
        <title>Annotation of Allomyces macrogynus ATCC 38327.</title>
        <authorList>
            <consortium name="The Broad Institute Genome Sequencing Platform"/>
            <person name="Russ C."/>
            <person name="Cuomo C."/>
            <person name="Burger G."/>
            <person name="Gray M.W."/>
            <person name="Holland P.W.H."/>
            <person name="King N."/>
            <person name="Lang F.B.F."/>
            <person name="Roger A.J."/>
            <person name="Ruiz-Trillo I."/>
            <person name="Young S.K."/>
            <person name="Zeng Q."/>
            <person name="Gargeya S."/>
            <person name="Fitzgerald M."/>
            <person name="Haas B."/>
            <person name="Abouelleil A."/>
            <person name="Alvarado L."/>
            <person name="Arachchi H.M."/>
            <person name="Berlin A."/>
            <person name="Chapman S.B."/>
            <person name="Gearin G."/>
            <person name="Goldberg J."/>
            <person name="Griggs A."/>
            <person name="Gujja S."/>
            <person name="Hansen M."/>
            <person name="Heiman D."/>
            <person name="Howarth C."/>
            <person name="Larimer J."/>
            <person name="Lui A."/>
            <person name="MacDonald P.J.P."/>
            <person name="McCowen C."/>
            <person name="Montmayeur A."/>
            <person name="Murphy C."/>
            <person name="Neiman D."/>
            <person name="Pearson M."/>
            <person name="Priest M."/>
            <person name="Roberts A."/>
            <person name="Saif S."/>
            <person name="Shea T."/>
            <person name="Sisk P."/>
            <person name="Stolte C."/>
            <person name="Sykes S."/>
            <person name="Wortman J."/>
            <person name="Nusbaum C."/>
            <person name="Birren B."/>
        </authorList>
    </citation>
    <scope>NUCLEOTIDE SEQUENCE [LARGE SCALE GENOMIC DNA]</scope>
    <source>
        <strain evidence="2 3">ATCC 38327</strain>
    </source>
</reference>
<reference evidence="3" key="2">
    <citation type="submission" date="2009-11" db="EMBL/GenBank/DDBJ databases">
        <title>The Genome Sequence of Allomyces macrogynus strain ATCC 38327.</title>
        <authorList>
            <consortium name="The Broad Institute Genome Sequencing Platform"/>
            <person name="Russ C."/>
            <person name="Cuomo C."/>
            <person name="Shea T."/>
            <person name="Young S.K."/>
            <person name="Zeng Q."/>
            <person name="Koehrsen M."/>
            <person name="Haas B."/>
            <person name="Borodovsky M."/>
            <person name="Guigo R."/>
            <person name="Alvarado L."/>
            <person name="Berlin A."/>
            <person name="Borenstein D."/>
            <person name="Chen Z."/>
            <person name="Engels R."/>
            <person name="Freedman E."/>
            <person name="Gellesch M."/>
            <person name="Goldberg J."/>
            <person name="Griggs A."/>
            <person name="Gujja S."/>
            <person name="Heiman D."/>
            <person name="Hepburn T."/>
            <person name="Howarth C."/>
            <person name="Jen D."/>
            <person name="Larson L."/>
            <person name="Lewis B."/>
            <person name="Mehta T."/>
            <person name="Park D."/>
            <person name="Pearson M."/>
            <person name="Roberts A."/>
            <person name="Saif S."/>
            <person name="Shenoy N."/>
            <person name="Sisk P."/>
            <person name="Stolte C."/>
            <person name="Sykes S."/>
            <person name="Walk T."/>
            <person name="White J."/>
            <person name="Yandava C."/>
            <person name="Burger G."/>
            <person name="Gray M.W."/>
            <person name="Holland P.W.H."/>
            <person name="King N."/>
            <person name="Lang F.B.F."/>
            <person name="Roger A.J."/>
            <person name="Ruiz-Trillo I."/>
            <person name="Lander E."/>
            <person name="Nusbaum C."/>
        </authorList>
    </citation>
    <scope>NUCLEOTIDE SEQUENCE [LARGE SCALE GENOMIC DNA]</scope>
    <source>
        <strain evidence="3">ATCC 38327</strain>
    </source>
</reference>
<feature type="region of interest" description="Disordered" evidence="1">
    <location>
        <begin position="1021"/>
        <end position="1052"/>
    </location>
</feature>
<evidence type="ECO:0000313" key="3">
    <source>
        <dbReference type="Proteomes" id="UP000054350"/>
    </source>
</evidence>
<dbReference type="eggNOG" id="ENOG502QU03">
    <property type="taxonomic scope" value="Eukaryota"/>
</dbReference>
<feature type="region of interest" description="Disordered" evidence="1">
    <location>
        <begin position="42"/>
        <end position="71"/>
    </location>
</feature>
<dbReference type="EMBL" id="GG745342">
    <property type="protein sequence ID" value="KNE63436.1"/>
    <property type="molecule type" value="Genomic_DNA"/>
</dbReference>
<proteinExistence type="predicted"/>
<gene>
    <name evidence="2" type="ORF">AMAG_08564</name>
</gene>
<keyword evidence="3" id="KW-1185">Reference proteome</keyword>
<feature type="region of interest" description="Disordered" evidence="1">
    <location>
        <begin position="236"/>
        <end position="300"/>
    </location>
</feature>
<evidence type="ECO:0000313" key="2">
    <source>
        <dbReference type="EMBL" id="KNE63436.1"/>
    </source>
</evidence>
<feature type="compositionally biased region" description="Polar residues" evidence="1">
    <location>
        <begin position="241"/>
        <end position="261"/>
    </location>
</feature>
<dbReference type="PANTHER" id="PTHR33667">
    <property type="entry name" value="SI:DKEY-57N24.6"/>
    <property type="match status" value="1"/>
</dbReference>
<accession>A0A0L0SLK9</accession>
<protein>
    <submittedName>
        <fullName evidence="2">Uncharacterized protein</fullName>
    </submittedName>
</protein>
<dbReference type="AlphaFoldDB" id="A0A0L0SLK9"/>
<dbReference type="PANTHER" id="PTHR33667:SF7">
    <property type="entry name" value="RIKEN CDNA 1810020O05 GENE"/>
    <property type="match status" value="1"/>
</dbReference>
<sequence>MSFMDIDGSLYSVDTSEPEHSLRLSVELHYFLQRDLDQRTKKKNRSTADLKDKVVGQSSSKDPKHGDAAAHDAAAEVPAKYYVTYTIGTLYEGRSDFLHPSNSFWSNTHEVDVSLDFIADLYEGPIEFKIWKVQKVWGEDPNEPKNRLDAALSRQTLLFRRASLNAIAKRLVMLSKTERLSPKTKRKIETFRNYVLNNYQQLPLTVKVKAPTIPPPRAAPTVKIPVAPHLSGASNARRDALQQSKTNSPVSSRGSSASQRNGPAAADAVPSLSAPNTAVQFEPPLPSPTRRPVPPRTGNAQHEDLSAICTFVRAKTPPHPHHFDEPHRTVHFLPDLPRRQRMLIDQHTHVGSIYVDPSFFFLGEIHATGRLETKVEGLQDAEVGVSLSGPLLTHRQQESLNPMVITVQTIENLPNQPLSYDTLRKTCHPVYTRFAFADQPAARHKSRVAVPQQKLIRLDSRHVLLTGLHDDDELREFFLHNRLEVELHDRDKKGASGQDKQETLAPIQSYGVARFSLAELVAGATYLSMKAPVVPAGAETSLGIKHAVAPGFYLECDTMIKIKVESHMPVFSLNESANAMSRAVLVLRGPISLKVVSELVEFVEAYNQKALGLESRGHLHEYQLSKEERRDVSLDVISGFAVSDKDLCLVFLEGRVLGGMDDLDDFLAGFKDPDVYIYMDLNLTFTTRVWTQLCPNLAWIHLKDTIDALMKNPKTFIRSHTPRTAFAALRNCSDIASRNLTTIFELSAHGLLPTIEQLQDLAQTFGLHTDLDHIPLEHLAGVHCVHPTPPPLAPPAAKRTYGIDTDISPTIRAWLKSRRTKHRTVIADYVAQYPARAPPCPREPLDFYPGRTYLYSGQALNTRQALRKHILCAACASGRPIRYADRPPDRAISLDSVVAPPWAATAGMTRLPGWDPRGVPHHGTKHECIQCGEPFYDPTPYDVLPLPLPELRDAEGKLAFHVAAVDEKAVDARAVFVSHDASKDLEVRRRKNVVLQRIEWDIKCGGTGKLATVPGAMMGDGLGRGGGSARTDASRSTTSVAAGTGTRVSSAS</sequence>
<name>A0A0L0SLK9_ALLM3</name>
<dbReference type="VEuPathDB" id="FungiDB:AMAG_08564"/>
<organism evidence="2 3">
    <name type="scientific">Allomyces macrogynus (strain ATCC 38327)</name>
    <name type="common">Allomyces javanicus var. macrogynus</name>
    <dbReference type="NCBI Taxonomy" id="578462"/>
    <lineage>
        <taxon>Eukaryota</taxon>
        <taxon>Fungi</taxon>
        <taxon>Fungi incertae sedis</taxon>
        <taxon>Blastocladiomycota</taxon>
        <taxon>Blastocladiomycetes</taxon>
        <taxon>Blastocladiales</taxon>
        <taxon>Blastocladiaceae</taxon>
        <taxon>Allomyces</taxon>
    </lineage>
</organism>
<dbReference type="STRING" id="578462.A0A0L0SLK9"/>
<feature type="compositionally biased region" description="Low complexity" evidence="1">
    <location>
        <begin position="1029"/>
        <end position="1042"/>
    </location>
</feature>
<evidence type="ECO:0000256" key="1">
    <source>
        <dbReference type="SAM" id="MobiDB-lite"/>
    </source>
</evidence>